<feature type="disulfide bond" evidence="2">
    <location>
        <begin position="2678"/>
        <end position="2688"/>
    </location>
</feature>
<dbReference type="Pfam" id="PF21164">
    <property type="entry name" value="Dumpy_DPY"/>
    <property type="match status" value="24"/>
</dbReference>
<dbReference type="InterPro" id="IPR048407">
    <property type="entry name" value="Dumpy_DPY"/>
</dbReference>
<dbReference type="Gene3D" id="2.10.25.10">
    <property type="entry name" value="Laminin"/>
    <property type="match status" value="2"/>
</dbReference>
<feature type="domain" description="EGF-like" evidence="5">
    <location>
        <begin position="478"/>
        <end position="518"/>
    </location>
</feature>
<accession>A0A6B7HFA8</accession>
<feature type="domain" description="EGF-like" evidence="5">
    <location>
        <begin position="1554"/>
        <end position="1592"/>
    </location>
</feature>
<feature type="domain" description="EGF-like" evidence="5">
    <location>
        <begin position="2251"/>
        <end position="2288"/>
    </location>
</feature>
<dbReference type="PROSITE" id="PS51034">
    <property type="entry name" value="ZP_2"/>
    <property type="match status" value="1"/>
</dbReference>
<keyword evidence="4" id="KW-1133">Transmembrane helix</keyword>
<dbReference type="OrthoDB" id="4405280at2759"/>
<evidence type="ECO:0000256" key="2">
    <source>
        <dbReference type="PROSITE-ProRule" id="PRU00076"/>
    </source>
</evidence>
<protein>
    <submittedName>
        <fullName evidence="7">Egf-like protein C</fullName>
    </submittedName>
</protein>
<feature type="disulfide bond" evidence="2">
    <location>
        <begin position="1616"/>
        <end position="1626"/>
    </location>
</feature>
<organism evidence="7">
    <name type="scientific">Nilaparvata lugens</name>
    <name type="common">Brown planthopper</name>
    <dbReference type="NCBI Taxonomy" id="108931"/>
    <lineage>
        <taxon>Eukaryota</taxon>
        <taxon>Metazoa</taxon>
        <taxon>Ecdysozoa</taxon>
        <taxon>Arthropoda</taxon>
        <taxon>Hexapoda</taxon>
        <taxon>Insecta</taxon>
        <taxon>Pterygota</taxon>
        <taxon>Neoptera</taxon>
        <taxon>Paraneoptera</taxon>
        <taxon>Hemiptera</taxon>
        <taxon>Auchenorrhyncha</taxon>
        <taxon>Fulgoroidea</taxon>
        <taxon>Delphacidae</taxon>
        <taxon>Delphacinae</taxon>
        <taxon>Nilaparvata</taxon>
    </lineage>
</organism>
<keyword evidence="4" id="KW-0812">Transmembrane</keyword>
<evidence type="ECO:0000259" key="6">
    <source>
        <dbReference type="PROSITE" id="PS51034"/>
    </source>
</evidence>
<dbReference type="InterPro" id="IPR001881">
    <property type="entry name" value="EGF-like_Ca-bd_dom"/>
</dbReference>
<dbReference type="PROSITE" id="PS50026">
    <property type="entry name" value="EGF_3"/>
    <property type="match status" value="33"/>
</dbReference>
<dbReference type="PANTHER" id="PTHR22963">
    <property type="entry name" value="ENDOGLIN-RELATED"/>
    <property type="match status" value="1"/>
</dbReference>
<dbReference type="SMART" id="SM00286">
    <property type="entry name" value="PTI"/>
    <property type="match status" value="16"/>
</dbReference>
<keyword evidence="1 2" id="KW-1015">Disulfide bond</keyword>
<feature type="domain" description="EGF-like" evidence="5">
    <location>
        <begin position="97"/>
        <end position="133"/>
    </location>
</feature>
<dbReference type="GO" id="GO:0005509">
    <property type="term" value="F:calcium ion binding"/>
    <property type="evidence" value="ECO:0007669"/>
    <property type="project" value="InterPro"/>
</dbReference>
<feature type="domain" description="EGF-like" evidence="5">
    <location>
        <begin position="1124"/>
        <end position="1157"/>
    </location>
</feature>
<dbReference type="SMART" id="SM00241">
    <property type="entry name" value="ZP"/>
    <property type="match status" value="1"/>
</dbReference>
<feature type="domain" description="EGF-like" evidence="5">
    <location>
        <begin position="1872"/>
        <end position="1910"/>
    </location>
</feature>
<feature type="domain" description="EGF-like" evidence="5">
    <location>
        <begin position="1447"/>
        <end position="1486"/>
    </location>
</feature>
<evidence type="ECO:0000256" key="4">
    <source>
        <dbReference type="SAM" id="Phobius"/>
    </source>
</evidence>
<feature type="disulfide bond" evidence="2">
    <location>
        <begin position="1510"/>
        <end position="1520"/>
    </location>
</feature>
<reference evidence="7" key="1">
    <citation type="journal article" date="2019" name="J. Insect Physiol.">
        <title>Egf-like gene is essential for cuticle metabolism in the brown planthopper.</title>
        <authorList>
            <person name="Lu J.B."/>
            <person name="Lou Y.H."/>
            <person name="Li L.C."/>
            <person name="Zhang X.Y."/>
            <person name="Luo X.M."/>
            <person name="Zhang C.X."/>
        </authorList>
    </citation>
    <scope>NUCLEOTIDE SEQUENCE</scope>
</reference>
<feature type="domain" description="EGF-like" evidence="5">
    <location>
        <begin position="2675"/>
        <end position="2712"/>
    </location>
</feature>
<feature type="domain" description="EGF-like" evidence="5">
    <location>
        <begin position="1507"/>
        <end position="1541"/>
    </location>
</feature>
<feature type="domain" description="EGF-like" evidence="5">
    <location>
        <begin position="1981"/>
        <end position="2019"/>
    </location>
</feature>
<proteinExistence type="evidence at transcript level"/>
<feature type="domain" description="EGF-like" evidence="5">
    <location>
        <begin position="2981"/>
        <end position="3018"/>
    </location>
</feature>
<feature type="domain" description="EGF-like" evidence="5">
    <location>
        <begin position="1338"/>
        <end position="1376"/>
    </location>
</feature>
<feature type="domain" description="EGF-like" evidence="5">
    <location>
        <begin position="2830"/>
        <end position="2866"/>
    </location>
</feature>
<evidence type="ECO:0000256" key="1">
    <source>
        <dbReference type="ARBA" id="ARBA00023157"/>
    </source>
</evidence>
<dbReference type="SUPFAM" id="SSF90148">
    <property type="entry name" value="DPY module"/>
    <property type="match status" value="18"/>
</dbReference>
<feature type="domain" description="EGF-like" evidence="5">
    <location>
        <begin position="2192"/>
        <end position="2230"/>
    </location>
</feature>
<name>A0A6B7HFA8_NILLU</name>
<feature type="domain" description="EGF-like" evidence="5">
    <location>
        <begin position="968"/>
        <end position="1002"/>
    </location>
</feature>
<feature type="disulfide bond" evidence="2">
    <location>
        <begin position="2984"/>
        <end position="2994"/>
    </location>
</feature>
<feature type="domain" description="ZP" evidence="6">
    <location>
        <begin position="4671"/>
        <end position="4913"/>
    </location>
</feature>
<feature type="region of interest" description="Disordered" evidence="3">
    <location>
        <begin position="5012"/>
        <end position="5041"/>
    </location>
</feature>
<feature type="domain" description="EGF-like" evidence="5">
    <location>
        <begin position="908"/>
        <end position="947"/>
    </location>
</feature>
<evidence type="ECO:0000313" key="7">
    <source>
        <dbReference type="EMBL" id="QCP68950.1"/>
    </source>
</evidence>
<feature type="domain" description="EGF-like" evidence="5">
    <location>
        <begin position="4401"/>
        <end position="4440"/>
    </location>
</feature>
<reference evidence="7" key="2">
    <citation type="submission" date="2019-01" db="EMBL/GenBank/DDBJ databases">
        <authorList>
            <person name="Lu J."/>
            <person name="Zhang C."/>
        </authorList>
    </citation>
    <scope>NUCLEOTIDE SEQUENCE</scope>
</reference>
<dbReference type="EMBL" id="MK410940">
    <property type="protein sequence ID" value="QCP68950.1"/>
    <property type="molecule type" value="mRNA"/>
</dbReference>
<feature type="domain" description="EGF-like" evidence="5">
    <location>
        <begin position="436"/>
        <end position="475"/>
    </location>
</feature>
<dbReference type="SMART" id="SM00179">
    <property type="entry name" value="EGF_CA"/>
    <property type="match status" value="10"/>
</dbReference>
<feature type="domain" description="EGF-like" evidence="5">
    <location>
        <begin position="2616"/>
        <end position="2654"/>
    </location>
</feature>
<comment type="caution">
    <text evidence="2">Lacks conserved residue(s) required for the propagation of feature annotation.</text>
</comment>
<feature type="domain" description="EGF-like" evidence="5">
    <location>
        <begin position="2724"/>
        <end position="2763"/>
    </location>
</feature>
<sequence>MVLAPPGTSKRPRPCEWDNECLDMEACFNGMCEDLCAIANVCAATARCHAVKHRPVCTCPPGHQGNPAIKCFQPKPLSCVSNDECAPTEACLNGACQQPCDLHNPCAQHAICVNTNHGTECSCAQGFHGNGFIGCIPSDAQHRPLSPEPCQYNEDCPPDKLCDRLNRICRNPCEEDSCGDNALCVPNNHGIECQCFANYQGNPYIECLPVTGCHNDGQCSSVEACINGKCASPCHCGINAVCDVIYHKANCKCPPGYHGNPAIQCSGPQNPCDPNPCGIGALCEIDNGNPICFCPKGMTGNPFKNCIPEGDECLPNPCGPNSGCRIVQGRPQCFCLPEFEGLPPQKPCTLPSHPCEPSPCGPNTQCQILENGFAKCTCLSGFIESPNTIRGCVEKKNPCQPSPCGPRAVCDPGREPPCFCPDHLIGNPFRACTEPLKSLCQPGPCGANADCYVAGNTEQCYCIPGYLGDPYIGCQQQPASPCLPNPCGAHALCTVTPQGHPMCLCPAGMAGDPTSGCVGHECTLDDDCPWDKACIGYRCRDPCPGACGVHASCRVEKHHPVCTCHEGLTGNPLIRCSPLIVPVPVGNPCIPSPCGLNTQCDIVGGRPVCSCLPNFLGDPQTGCRPECLTNADCASNQACLNYKCLNPCKLGSICGLGAVCTCRDHTPTCSCRDGFTGDPFIQCIPQPAVIAVANQSQPCHPSPCGPDSVCSVYNPQVAMCDPCGGADGAWNPACHPECLCNSDCPFDKMCLGQKCRDPCPGSCGVNAHCTVVYHNPVCSCPHPMVGNPFEHCSLPPQDMVVRPDTCERQQCGANAFCKAGQCHCLPDYYGNPYLACRPECVVNTDCPQNQCCVNNKCTNPCAGACGVNALCHPVNHIPICFCPQDHTGDPFSSCYPFRPLTPENMGPPGNPCDPSPCGPNSRCLISAQGHAACSCLPGYQGAPPVCKPECVVSAECAQTQACVNQHCVDPCPGTCGLGAQCLVINHNPICACPPGYLGDPFQNCYPQPEVEEPKIPGPPANPCQPSPCGPNSLCQVVQKRPVCSCSANFIGSPPYCRPECVMSQECPHDKACIQEKCRDPCDQSCGVNAKCDVVNHTPFCSCLPGFQGDAFIGCSKIPPVIVEQKDPCVPSPCGENAQCTSKDNMARCTCIPPYVGNPYGGGCRPECVINADCPSQQACLTSRCRDPCPGVCGINAQCIVVNHVPVCSCVPGYQGDPFKACRVEPIKPLPEVNPCDPSPCGPNSQCRVLNGNAVCSCRPDYIGTPPGCRPECVVSAECPQHQACMNQKCRDPCPGTCGLHALCQVVNHNPICSCPPRMVGDPFVRCMQETPKVPSPLPANPCVPSPCGSNSECRVVDNRPVCSCQPGTLGAPPNCRPECLIHADCPTRLACVRNKCQDPCAGSCGFNAQCTVVNHQPVCACKQGFQGDPFSGCNQIPVTTSERTPILSDPCLPSPCGANADCQDRNGVGACTCLPGFQGDPYSGCRRECENNQECAAQLACIRFKCVDPCPGTCGVGAECTVINHVPVCSCPAGFTGDPFSMCRQAPPTPAPRPEDPCVPTPCGPNSQCRVFNQQAVCSCLANYIGSPPTCRPECIVSSECPLDKACINQKCSDPCPNTCGLRAQCSTKNHNPICACPSGYTGDPFTQCSPIPPPPQAIPTEPTPSCFPNPCGPNSACQLLNGNIACSCLPDYIGSPPTCRPECVLSAECPSQQACINQKCRDPCPGSCGANANCRVLNHIPVCTCNDGFTGDPFTQCTAIPLTTEAPKPLDPCNPSPCGPNANCNNGLCTCIAEYTGNPYEACRPECVLSQECPRDKACIRNKCRDPCPGTCGQAAQCDVINHIPVCSCPQGYTGDPFSNCRIVQAVPIVPQDPCSPSPCGPNSQCRASDQHAVCSCLAGYSGSPPGCRPECIVSAECPQTRACVNQKCTDPCLGSCGLNARCEVINHSPICSCRVGQTGDPFRSCYDIPPTQAPPLAAPKDPCAPSPCGPNAECRAAGDTPSCSCLPGYIGSPPNCRPECVINPDCPTSQACINNKCQDPCPGSCGVNAQCNVISHAVTCTCITGFVGNAFVQCMPMPQPEVINPCQPSPCGANAECKERNGAGACSCIADYQGNPYEGCRPECVLSSDCPTDRACVRNKCQDPCPGVCGQFAQCSVINHIPTCTCVQGYVGDPFSACRLPPPVTTQPTITNPCSPSPCGPNSQCRAVNGQAVCSCAQDYIGSPPNCRPECVVNNECPTNQACYKFKCQDPCPGTCGLGARCQVINHNPICSCPPGFTGDPFARCTPIPQAPPEPVAPVNPCIPSPCGPNAECRVAGSSPSCSCRPNYIGSPPNCRPECAVNTDCPSTQACITEKCRDPCPGSCGLNAECRVQNHIPICTCSPGNTGDPFTQCSPIVEKPPPLAVDPCNPSPCGANAQCNVGTCTCLANYFGDPYTGCRPECTMNSDCARNRACSNQRCVDPCPGTCGQAAQCDVINHIPTCTCPQGTEGDPFVACRPVQAVPAAPRDPCSPSPCGPNSQCRVANSVAVCSCLPGNIGNPPTCRPECVLSAECGLTLACLNNKCKDPCPGTCGLNALCQVVNHNPICSCAAGNTGDPFRQCYPIPAAPPEPVASVNPCQPSPCGPNAECQVRGESPACSCLPNYIGTPPTCRPECTINPECPSNQACINQRCRDPCPGSCGANAQCNVINHTPSCSCNPGYQGDPFTGCSLQQATPPPAPKPSNPCFPSPCGSNARCRLEGTYAVCECLSDYQGNPYEGCRPECLVSSDCPMNRACIRNKCQDPCPGTCGLNAFCTVSNHIPICSCPEGTTGDAFRLCDRVQMTPQLPSDPCSPSPCGPNTVCRVVSGAAACECLPGFQGSASTSGCRPECVISPDCPRHRACVNNKCQDPCPGVCGFRAVCQAINHSPVCSCPPPLIGDPFTECKNQPPPPQDPCNPSPCGQNGQCRVINGIASCVYPECVINQDCPRDKACFNQKCRDPCWDACGINAICQVVNHNPICSCPPGYEGEPRLECRRQIVPDFPIPPRPECINDDECSNEKACIDGSCKDPCVGPYICAAKAECRVQQHRPFCVCKEGMTGNAQLQCFEIGCRADIECPPQQACVNRECIDPCAYTSCGENAECRVEDMTHKARCFCRPQFSGNPLTRCERPQCSANSECPDHLVCRDQRCQDPCDCAPNALCSVAAHLPTCRCPPGYIGNPHEACTIAPIEKPAQCKKDADCASKLACFSAECRNPCYETKPCGANAECFVVDTLPLRTMSCLCQPGFVGDADVECKPAPSTTPGCHSDSECPTTDTCLNQRCVNPCALSNPCAKNADCQALNHKAVCRCPAGLLGDPFVNCYKEPLASPECSSDSDCPSLRACVNRRCQDPCIVANPCGLSAECSTSNHRPVCACPQGWAGNPQVQCYKPECKIDADCLYDKACLNGNCISPCISVSCGRGAECRVQAHLAQCVCPPGTQGNPQVSCVSLVCQYNEDCADHEACDRLNRVCRPVCDDDTCAKSATCTPRAHQPTCTCPPGSGGNPYIECTRPRTPEITPECSVDAECPSRLACVNNRCENPCRLSAICSADQECRVLDTLPLRTIMCVCPPDSIATPQGRCQLIGHPQVECKVDSDCRPTDRCMRGSCVEACRVDPCGLNAQCTSISHTAVCTCPADFTGNPHIECSYQPIRELPPALPECVRDDDCPDDRGCINQRCEHPCAATNPCSLSAFCHVEGHKPVCRCPPGFNGDPFTECRPPGAVVGCAANSDCSMEEACINRLCITPCNCGPNADCKVSNHYPTCFCRPGYSGNPQFGCVKVSCEADEQCPSDKTCYNGECVNPCILGDPCVANAECYGGNHRSNCRCRPGYSGNPLIQCQQIECRIDADCPQDRSCLNEKCVNPCTDVANAPCAANAQCYVRNHNAGCRCPPHLPLGNPLAYCERAPPPDTEPECRHDTDCPSQLACIDNACTNPCGALSPCATSARCSVLDTMPVRTMICTCPEGWVPNSEGECKPILLPMPPGCSSDSECPSKEACINRMCRNPCNCGTNAQCFVQDHRPICSCETGYEGNPHIACKTVGCRSDSECDSGKACINGNCVNPCVVDDPCGANAECYVVGNRAECRCLSGYQGNPRDRCLVVGCRSNSDCPDDRACINAQCINPCIYEHPCALRAECQVHNHLALCRCPIGSVGNPYVSCRPQPAPECKVDADCPPFFGCFNEKCREPCNQVQPCDRPAECQAISSLPVRTMICVCPSGYVSSGSGTCKATPPIERIGGCREDSECASDKACVRGVCRDPCDCGLNAECRIINHKPVCTCRIGYDGNPDVQCVKAGCRSDSDCSGQHSCVNRVCTPVCATDGSSCGTNAQCYGAHHRAICECAPGLTGDAQVACILVECTTNSECPSDRACINRQCVSPCAEDNPCKEPAKCHAYNHKADCSCPPGYIGDLGLGCEKIEAKCVSDSECPSQTACINAQCVNPCTVSEPCGNNTICQVFDTAPVTTMICECLPGYQGNAAVKCDNSCPFEKGFIRDDEGNCICPPGTGLSPSDECIRCLPERGQKVDERGNCVCALERGMIIDERGNCRCPVEHGYRLDFHGNCVPVISVECESDDECPDHRYCNLETKTCDDPCAVKRCGVNALCNATRHQAVCACISGYNGDANVYCNITTPNLRTDFPKPDMAVSCLSDGVQVEVHITEQGFNGVLYVKGHSKNEQCRRVVTLPPDSTPRNEIFKVNFGSCGLIQVNGQATFVLVIQKHPKLVTYKAQAYHIKCVYSTGTQTVTIGFNVSMLTTAGTIANTGPPPTCLMRIVTHTGQEINSAEIGDNLMLQVDVQPSSIYGGFARSCVAKTMEDSVENEYIVTDENGCATDPTIFGEWDHSPETQSLLAGFNAFKFPSSDNIRFQCNIRVCFGKCQPVNCRGDNAYGRRRREIARNNTDVDIESYNEGQLREEITIQSNAILTFERREERFTDPTEAPEVRQVEDICISMIGFIIALVITALLALVAVAVAVSCWLIAYRRRPKTSGPLPHPPEFPNPLFTTPEPVAEPSPDYLS</sequence>
<feature type="disulfide bond" evidence="2">
    <location>
        <begin position="3120"/>
        <end position="3137"/>
    </location>
</feature>
<keyword evidence="2" id="KW-0245">EGF-like domain</keyword>
<feature type="transmembrane region" description="Helical" evidence="4">
    <location>
        <begin position="4976"/>
        <end position="5004"/>
    </location>
</feature>
<feature type="domain" description="EGF-like" evidence="5">
    <location>
        <begin position="268"/>
        <end position="307"/>
    </location>
</feature>
<feature type="domain" description="EGF-like" evidence="5">
    <location>
        <begin position="1663"/>
        <end position="1701"/>
    </location>
</feature>
<dbReference type="SUPFAM" id="SSF57184">
    <property type="entry name" value="Growth factor receptor domain"/>
    <property type="match status" value="1"/>
</dbReference>
<feature type="domain" description="EGF-like" evidence="5">
    <location>
        <begin position="309"/>
        <end position="345"/>
    </location>
</feature>
<dbReference type="InterPro" id="IPR001507">
    <property type="entry name" value="ZP_dom"/>
</dbReference>
<dbReference type="PANTHER" id="PTHR22963:SF39">
    <property type="entry name" value="DUMPY"/>
    <property type="match status" value="1"/>
</dbReference>
<keyword evidence="4" id="KW-0472">Membrane</keyword>
<feature type="domain" description="EGF-like" evidence="5">
    <location>
        <begin position="1613"/>
        <end position="1650"/>
    </location>
</feature>
<evidence type="ECO:0000256" key="3">
    <source>
        <dbReference type="SAM" id="MobiDB-lite"/>
    </source>
</evidence>
<feature type="domain" description="EGF-like" evidence="5">
    <location>
        <begin position="4085"/>
        <end position="4124"/>
    </location>
</feature>
<feature type="disulfide bond" evidence="2">
    <location>
        <begin position="2254"/>
        <end position="2264"/>
    </location>
</feature>
<dbReference type="SMART" id="SM00181">
    <property type="entry name" value="EGF"/>
    <property type="match status" value="79"/>
</dbReference>
<feature type="domain" description="EGF-like" evidence="5">
    <location>
        <begin position="2084"/>
        <end position="2123"/>
    </location>
</feature>
<feature type="domain" description="EGF-like" evidence="5">
    <location>
        <begin position="1019"/>
        <end position="1057"/>
    </location>
</feature>
<evidence type="ECO:0000259" key="5">
    <source>
        <dbReference type="PROSITE" id="PS50026"/>
    </source>
</evidence>
<dbReference type="InterPro" id="IPR000742">
    <property type="entry name" value="EGF"/>
</dbReference>
<dbReference type="SMART" id="SM00274">
    <property type="entry name" value="FOLN"/>
    <property type="match status" value="17"/>
</dbReference>
<feature type="domain" description="EGF-like" evidence="5">
    <location>
        <begin position="3825"/>
        <end position="3864"/>
    </location>
</feature>
<dbReference type="PROSITE" id="PS01186">
    <property type="entry name" value="EGF_2"/>
    <property type="match status" value="22"/>
</dbReference>
<feature type="domain" description="EGF-like" evidence="5">
    <location>
        <begin position="2508"/>
        <end position="2546"/>
    </location>
</feature>
<feature type="domain" description="EGF-like" evidence="5">
    <location>
        <begin position="2300"/>
        <end position="2338"/>
    </location>
</feature>
<feature type="disulfide bond" evidence="2">
    <location>
        <begin position="971"/>
        <end position="981"/>
    </location>
</feature>
<dbReference type="InterPro" id="IPR009030">
    <property type="entry name" value="Growth_fac_rcpt_cys_sf"/>
</dbReference>
<feature type="domain" description="EGF-like" evidence="5">
    <location>
        <begin position="1231"/>
        <end position="1269"/>
    </location>
</feature>
<dbReference type="InterPro" id="IPR003645">
    <property type="entry name" value="Fol_N"/>
</dbReference>
<feature type="domain" description="EGF-like" evidence="5">
    <location>
        <begin position="3112"/>
        <end position="3152"/>
    </location>
</feature>
<feature type="domain" description="EGF-like" evidence="5">
    <location>
        <begin position="4464"/>
        <end position="4507"/>
    </location>
</feature>